<evidence type="ECO:0000256" key="7">
    <source>
        <dbReference type="ARBA" id="ARBA00056181"/>
    </source>
</evidence>
<sequence length="241" mass="27725">MFENNIKGHISKQFDMELETVREHLFKMGGLVEKQVQDAFTALVDGNDKLAKKVIKRDSKVNALELKIDELCTQILAQRQPAASDLRLIITIIKIITDLERIGDEAEKLAVAAQNVKEKHISADREEYQYFSALGELILEMLKKTLDALARMDTDDALEIIKQENEVHERFDELLSYLIDCMKKKPKTIKSVLSITWSARALERMGDHIQNINEFIIYQAKGRDIRHLDLDKLIATLDEDF</sequence>
<name>A0AA42BNG6_9ALTE</name>
<proteinExistence type="inferred from homology"/>
<dbReference type="NCBIfam" id="TIGR02135">
    <property type="entry name" value="phoU_full"/>
    <property type="match status" value="1"/>
</dbReference>
<evidence type="ECO:0000313" key="11">
    <source>
        <dbReference type="Proteomes" id="UP001165413"/>
    </source>
</evidence>
<comment type="function">
    <text evidence="7 8">Plays a role in the regulation of phosphate uptake.</text>
</comment>
<evidence type="ECO:0000256" key="6">
    <source>
        <dbReference type="ARBA" id="ARBA00022592"/>
    </source>
</evidence>
<keyword evidence="5 8" id="KW-0963">Cytoplasm</keyword>
<evidence type="ECO:0000313" key="10">
    <source>
        <dbReference type="EMBL" id="MCP3429667.1"/>
    </source>
</evidence>
<comment type="similarity">
    <text evidence="2 8">Belongs to the PhoU family.</text>
</comment>
<dbReference type="PANTHER" id="PTHR42930">
    <property type="entry name" value="PHOSPHATE-SPECIFIC TRANSPORT SYSTEM ACCESSORY PROTEIN PHOU"/>
    <property type="match status" value="1"/>
</dbReference>
<reference evidence="10" key="1">
    <citation type="submission" date="2022-07" db="EMBL/GenBank/DDBJ databases">
        <title>Characterization of the Novel Bacterium Alteromonas immobilis LMIT006 and Alteromonas gregis LMIT007.</title>
        <authorList>
            <person name="Lin X."/>
        </authorList>
    </citation>
    <scope>NUCLEOTIDE SEQUENCE</scope>
    <source>
        <strain evidence="10">LMIT007</strain>
    </source>
</reference>
<evidence type="ECO:0000256" key="3">
    <source>
        <dbReference type="ARBA" id="ARBA00011738"/>
    </source>
</evidence>
<evidence type="ECO:0000259" key="9">
    <source>
        <dbReference type="Pfam" id="PF01895"/>
    </source>
</evidence>
<dbReference type="PANTHER" id="PTHR42930:SF3">
    <property type="entry name" value="PHOSPHATE-SPECIFIC TRANSPORT SYSTEM ACCESSORY PROTEIN PHOU"/>
    <property type="match status" value="1"/>
</dbReference>
<comment type="subcellular location">
    <subcellularLocation>
        <location evidence="1 8">Cytoplasm</location>
    </subcellularLocation>
</comment>
<dbReference type="SUPFAM" id="SSF109755">
    <property type="entry name" value="PhoU-like"/>
    <property type="match status" value="1"/>
</dbReference>
<organism evidence="10 11">
    <name type="scientific">Opacimonas viscosa</name>
    <dbReference type="NCBI Taxonomy" id="2961944"/>
    <lineage>
        <taxon>Bacteria</taxon>
        <taxon>Pseudomonadati</taxon>
        <taxon>Pseudomonadota</taxon>
        <taxon>Gammaproteobacteria</taxon>
        <taxon>Alteromonadales</taxon>
        <taxon>Alteromonadaceae</taxon>
        <taxon>Opacimonas</taxon>
    </lineage>
</organism>
<protein>
    <recommendedName>
        <fullName evidence="8">Phosphate-specific transport system accessory protein PhoU</fullName>
    </recommendedName>
</protein>
<evidence type="ECO:0000256" key="5">
    <source>
        <dbReference type="ARBA" id="ARBA00022490"/>
    </source>
</evidence>
<dbReference type="EMBL" id="JANATA010000028">
    <property type="protein sequence ID" value="MCP3429667.1"/>
    <property type="molecule type" value="Genomic_DNA"/>
</dbReference>
<feature type="domain" description="PhoU" evidence="9">
    <location>
        <begin position="133"/>
        <end position="215"/>
    </location>
</feature>
<evidence type="ECO:0000256" key="2">
    <source>
        <dbReference type="ARBA" id="ARBA00008107"/>
    </source>
</evidence>
<dbReference type="Gene3D" id="1.20.58.220">
    <property type="entry name" value="Phosphate transport system protein phou homolog 2, domain 2"/>
    <property type="match status" value="2"/>
</dbReference>
<dbReference type="AlphaFoldDB" id="A0AA42BNG6"/>
<dbReference type="InterPro" id="IPR028366">
    <property type="entry name" value="PhoU"/>
</dbReference>
<keyword evidence="11" id="KW-1185">Reference proteome</keyword>
<evidence type="ECO:0000256" key="4">
    <source>
        <dbReference type="ARBA" id="ARBA00022448"/>
    </source>
</evidence>
<gene>
    <name evidence="10" type="primary">phoU</name>
    <name evidence="10" type="ORF">NLF92_12000</name>
</gene>
<dbReference type="Proteomes" id="UP001165413">
    <property type="component" value="Unassembled WGS sequence"/>
</dbReference>
<dbReference type="GO" id="GO:0006817">
    <property type="term" value="P:phosphate ion transport"/>
    <property type="evidence" value="ECO:0007669"/>
    <property type="project" value="UniProtKB-KW"/>
</dbReference>
<evidence type="ECO:0000256" key="1">
    <source>
        <dbReference type="ARBA" id="ARBA00004496"/>
    </source>
</evidence>
<comment type="subunit">
    <text evidence="3 8">Homodimer.</text>
</comment>
<keyword evidence="6 8" id="KW-0592">Phosphate transport</keyword>
<keyword evidence="4 8" id="KW-0813">Transport</keyword>
<dbReference type="InterPro" id="IPR026022">
    <property type="entry name" value="PhoU_dom"/>
</dbReference>
<evidence type="ECO:0000256" key="8">
    <source>
        <dbReference type="PIRNR" id="PIRNR003107"/>
    </source>
</evidence>
<feature type="domain" description="PhoU" evidence="9">
    <location>
        <begin position="27"/>
        <end position="110"/>
    </location>
</feature>
<comment type="caution">
    <text evidence="10">The sequence shown here is derived from an EMBL/GenBank/DDBJ whole genome shotgun (WGS) entry which is preliminary data.</text>
</comment>
<dbReference type="GO" id="GO:0030643">
    <property type="term" value="P:intracellular phosphate ion homeostasis"/>
    <property type="evidence" value="ECO:0007669"/>
    <property type="project" value="InterPro"/>
</dbReference>
<dbReference type="InterPro" id="IPR038078">
    <property type="entry name" value="PhoU-like_sf"/>
</dbReference>
<dbReference type="RefSeq" id="WP_254102294.1">
    <property type="nucleotide sequence ID" value="NZ_JANATA010000028.1"/>
</dbReference>
<dbReference type="GO" id="GO:0005737">
    <property type="term" value="C:cytoplasm"/>
    <property type="evidence" value="ECO:0007669"/>
    <property type="project" value="UniProtKB-SubCell"/>
</dbReference>
<dbReference type="Pfam" id="PF01895">
    <property type="entry name" value="PhoU"/>
    <property type="match status" value="2"/>
</dbReference>
<accession>A0AA42BNG6</accession>
<dbReference type="GO" id="GO:0045936">
    <property type="term" value="P:negative regulation of phosphate metabolic process"/>
    <property type="evidence" value="ECO:0007669"/>
    <property type="project" value="InterPro"/>
</dbReference>
<dbReference type="FunFam" id="1.20.58.220:FF:000004">
    <property type="entry name" value="Phosphate-specific transport system accessory protein PhoU"/>
    <property type="match status" value="1"/>
</dbReference>
<dbReference type="PIRSF" id="PIRSF003107">
    <property type="entry name" value="PhoU"/>
    <property type="match status" value="1"/>
</dbReference>